<evidence type="ECO:0000313" key="1">
    <source>
        <dbReference type="EMBL" id="AQK59393.1"/>
    </source>
</evidence>
<protein>
    <submittedName>
        <fullName evidence="1">Cyclic nucleotide-gated ion channel 1 isoform 1</fullName>
    </submittedName>
</protein>
<reference evidence="1" key="1">
    <citation type="submission" date="2015-12" db="EMBL/GenBank/DDBJ databases">
        <title>Update maize B73 reference genome by single molecule sequencing technologies.</title>
        <authorList>
            <consortium name="Maize Genome Sequencing Project"/>
            <person name="Ware D."/>
        </authorList>
    </citation>
    <scope>NUCLEOTIDE SEQUENCE</scope>
    <source>
        <tissue evidence="1">Seedling</tissue>
    </source>
</reference>
<accession>A0A1D6QPA8</accession>
<organism evidence="1">
    <name type="scientific">Zea mays</name>
    <name type="common">Maize</name>
    <dbReference type="NCBI Taxonomy" id="4577"/>
    <lineage>
        <taxon>Eukaryota</taxon>
        <taxon>Viridiplantae</taxon>
        <taxon>Streptophyta</taxon>
        <taxon>Embryophyta</taxon>
        <taxon>Tracheophyta</taxon>
        <taxon>Spermatophyta</taxon>
        <taxon>Magnoliopsida</taxon>
        <taxon>Liliopsida</taxon>
        <taxon>Poales</taxon>
        <taxon>Poaceae</taxon>
        <taxon>PACMAD clade</taxon>
        <taxon>Panicoideae</taxon>
        <taxon>Andropogonodae</taxon>
        <taxon>Andropogoneae</taxon>
        <taxon>Tripsacinae</taxon>
        <taxon>Zea</taxon>
    </lineage>
</organism>
<dbReference type="EMBL" id="CM000780">
    <property type="protein sequence ID" value="AQK59393.1"/>
    <property type="molecule type" value="Genomic_DNA"/>
</dbReference>
<name>A0A1D6QPA8_MAIZE</name>
<dbReference type="AlphaFoldDB" id="A0A1D6QPA8"/>
<proteinExistence type="predicted"/>
<gene>
    <name evidence="1" type="ORF">ZEAMMB73_Zm00001d053401</name>
</gene>
<sequence length="51" mass="5893">MELEIMASNSSVCLSASQCINFERKQFSSKICTDFKSIFFEFLKKPQHSLL</sequence>